<keyword evidence="3" id="KW-0812">Transmembrane</keyword>
<comment type="similarity">
    <text evidence="2">Belongs to the short-chain dehydrogenases/reductases (SDR) family.</text>
</comment>
<evidence type="ECO:0000313" key="10">
    <source>
        <dbReference type="Proteomes" id="UP000218810"/>
    </source>
</evidence>
<comment type="caution">
    <text evidence="9">The sequence shown here is derived from an EMBL/GenBank/DDBJ whole genome shotgun (WGS) entry which is preliminary data.</text>
</comment>
<dbReference type="AlphaFoldDB" id="A0A2A2WS69"/>
<dbReference type="PANTHER" id="PTHR48107:SF16">
    <property type="entry name" value="NADPH-DEPENDENT ALDEHYDE REDUCTASE 1, CHLOROPLASTIC"/>
    <property type="match status" value="1"/>
</dbReference>
<dbReference type="PANTHER" id="PTHR48107">
    <property type="entry name" value="NADPH-DEPENDENT ALDEHYDE REDUCTASE-LIKE PROTEIN, CHLOROPLASTIC-RELATED"/>
    <property type="match status" value="1"/>
</dbReference>
<evidence type="ECO:0000256" key="2">
    <source>
        <dbReference type="ARBA" id="ARBA00006484"/>
    </source>
</evidence>
<feature type="domain" description="Integral membrane bound transporter" evidence="8">
    <location>
        <begin position="2"/>
        <end position="115"/>
    </location>
</feature>
<evidence type="ECO:0000256" key="4">
    <source>
        <dbReference type="ARBA" id="ARBA00022989"/>
    </source>
</evidence>
<feature type="compositionally biased region" description="Basic and acidic residues" evidence="7">
    <location>
        <begin position="402"/>
        <end position="412"/>
    </location>
</feature>
<evidence type="ECO:0000256" key="3">
    <source>
        <dbReference type="ARBA" id="ARBA00022692"/>
    </source>
</evidence>
<dbReference type="Gene3D" id="3.40.50.720">
    <property type="entry name" value="NAD(P)-binding Rossmann-like Domain"/>
    <property type="match status" value="1"/>
</dbReference>
<dbReference type="InterPro" id="IPR049453">
    <property type="entry name" value="Memb_transporter_dom"/>
</dbReference>
<dbReference type="InterPro" id="IPR020904">
    <property type="entry name" value="Sc_DH/Rdtase_CS"/>
</dbReference>
<dbReference type="Pfam" id="PF13515">
    <property type="entry name" value="FUSC_2"/>
    <property type="match status" value="1"/>
</dbReference>
<evidence type="ECO:0000256" key="5">
    <source>
        <dbReference type="ARBA" id="ARBA00023002"/>
    </source>
</evidence>
<keyword evidence="4" id="KW-1133">Transmembrane helix</keyword>
<keyword evidence="6" id="KW-0472">Membrane</keyword>
<keyword evidence="10" id="KW-1185">Reference proteome</keyword>
<name>A0A2A2WS69_9ACTN</name>
<comment type="subcellular location">
    <subcellularLocation>
        <location evidence="1">Membrane</location>
        <topology evidence="1">Multi-pass membrane protein</topology>
    </subcellularLocation>
</comment>
<evidence type="ECO:0000256" key="1">
    <source>
        <dbReference type="ARBA" id="ARBA00004141"/>
    </source>
</evidence>
<evidence type="ECO:0000313" key="9">
    <source>
        <dbReference type="EMBL" id="PAY23873.1"/>
    </source>
</evidence>
<protein>
    <recommendedName>
        <fullName evidence="8">Integral membrane bound transporter domain-containing protein</fullName>
    </recommendedName>
</protein>
<evidence type="ECO:0000259" key="8">
    <source>
        <dbReference type="Pfam" id="PF13515"/>
    </source>
</evidence>
<gene>
    <name evidence="9" type="ORF">CEY15_06425</name>
</gene>
<feature type="compositionally biased region" description="Polar residues" evidence="7">
    <location>
        <begin position="386"/>
        <end position="397"/>
    </location>
</feature>
<dbReference type="EMBL" id="NTGA01000012">
    <property type="protein sequence ID" value="PAY23873.1"/>
    <property type="molecule type" value="Genomic_DNA"/>
</dbReference>
<dbReference type="InterPro" id="IPR002347">
    <property type="entry name" value="SDR_fam"/>
</dbReference>
<dbReference type="InterPro" id="IPR036291">
    <property type="entry name" value="NAD(P)-bd_dom_sf"/>
</dbReference>
<feature type="region of interest" description="Disordered" evidence="7">
    <location>
        <begin position="375"/>
        <end position="412"/>
    </location>
</feature>
<sequence length="662" mass="69271">MFGPQNAVFAPIAAVVATGLSAGQRRVRALEISTGVLLGIVAAELLARWFGVGAWQLTVAVLAATTAAVAFRASGLLSNQAAVAAVVVMVLVPVLETGPWIRLGDAVIGGAVAVALTSVVPHHSRHRVTAVAARHLDRFASVLTALRDDLAAGSLIGTERRLEEMDDLAAARQELLDAASATRERLPAGPGRARAERRRALRASGRLGDRVVLLVTSGRALCRAGANLVRHGDPVDPVVVDALDHLVSAVEELRRWTTGSGDAELVRRLALDSAISASSTYATPSSPAVSVAVGQIRSAVIDLLRITGMSQVEAVAALEAAAGRATRPPVGPAVPVHAHPRADSHPDPRAGGGYESVTYVGNMSTTRDITRRAEEMTNESGGFPAQEQQPPGLSSEMTPVPDHGEHTYRGSDKLRGMKALITGGESGIGRAAAIAYAREGADVAISYLPEEESDAQDTRGWIEDAGRRAVLLPCDLRDETQCRQMVRDAAQQLGGLDILVNNAGYQHARGEGLETMDSENMDRVFKTNLYATIWASQEALEHLGPGSSIITTTSIQAYQPAPPLLDYAATKSALNNLTVNLASELGSRGIRVNAVAPGPIWTPLQPATQPGEKLEEFGSDTPLGRAGQPAECAGAFVFLASPSDAGYVSGTVLGVTGGKPVF</sequence>
<dbReference type="GO" id="GO:0016614">
    <property type="term" value="F:oxidoreductase activity, acting on CH-OH group of donors"/>
    <property type="evidence" value="ECO:0007669"/>
    <property type="project" value="UniProtKB-ARBA"/>
</dbReference>
<reference evidence="10" key="1">
    <citation type="submission" date="2017-09" db="EMBL/GenBank/DDBJ databases">
        <authorList>
            <person name="Zhang Y."/>
            <person name="Huang X."/>
            <person name="Liu J."/>
            <person name="Lu L."/>
            <person name="Peng K."/>
        </authorList>
    </citation>
    <scope>NUCLEOTIDE SEQUENCE [LARGE SCALE GENOMIC DNA]</scope>
    <source>
        <strain evidence="10">S-XJ-1</strain>
    </source>
</reference>
<dbReference type="PRINTS" id="PR00080">
    <property type="entry name" value="SDRFAMILY"/>
</dbReference>
<accession>A0A2A2WS69</accession>
<dbReference type="FunFam" id="3.40.50.720:FF:000084">
    <property type="entry name" value="Short-chain dehydrogenase reductase"/>
    <property type="match status" value="1"/>
</dbReference>
<proteinExistence type="inferred from homology"/>
<dbReference type="OrthoDB" id="9809287at2"/>
<dbReference type="Pfam" id="PF13561">
    <property type="entry name" value="adh_short_C2"/>
    <property type="match status" value="1"/>
</dbReference>
<dbReference type="GO" id="GO:0016020">
    <property type="term" value="C:membrane"/>
    <property type="evidence" value="ECO:0007669"/>
    <property type="project" value="UniProtKB-SubCell"/>
</dbReference>
<organism evidence="9 10">
    <name type="scientific">Dietzia natronolimnaea</name>
    <dbReference type="NCBI Taxonomy" id="161920"/>
    <lineage>
        <taxon>Bacteria</taxon>
        <taxon>Bacillati</taxon>
        <taxon>Actinomycetota</taxon>
        <taxon>Actinomycetes</taxon>
        <taxon>Mycobacteriales</taxon>
        <taxon>Dietziaceae</taxon>
        <taxon>Dietzia</taxon>
    </lineage>
</organism>
<evidence type="ECO:0000256" key="6">
    <source>
        <dbReference type="ARBA" id="ARBA00023136"/>
    </source>
</evidence>
<dbReference type="SUPFAM" id="SSF51735">
    <property type="entry name" value="NAD(P)-binding Rossmann-fold domains"/>
    <property type="match status" value="1"/>
</dbReference>
<evidence type="ECO:0000256" key="7">
    <source>
        <dbReference type="SAM" id="MobiDB-lite"/>
    </source>
</evidence>
<dbReference type="PRINTS" id="PR00081">
    <property type="entry name" value="GDHRDH"/>
</dbReference>
<dbReference type="Proteomes" id="UP000218810">
    <property type="component" value="Unassembled WGS sequence"/>
</dbReference>
<keyword evidence="5" id="KW-0560">Oxidoreductase</keyword>
<dbReference type="PROSITE" id="PS00061">
    <property type="entry name" value="ADH_SHORT"/>
    <property type="match status" value="1"/>
</dbReference>